<dbReference type="Pfam" id="PF08922">
    <property type="entry name" value="DUF1905"/>
    <property type="match status" value="1"/>
</dbReference>
<dbReference type="InterPro" id="IPR037079">
    <property type="entry name" value="AF2212/PG0164-like_sf"/>
</dbReference>
<dbReference type="RefSeq" id="WP_160905719.1">
    <property type="nucleotide sequence ID" value="NZ_WVHS01000001.1"/>
</dbReference>
<gene>
    <name evidence="1" type="ORF">GS398_05625</name>
</gene>
<reference evidence="1 2" key="1">
    <citation type="submission" date="2019-11" db="EMBL/GenBank/DDBJ databases">
        <title>Pedobacter sp. HMF7056 Genome sequencing and assembly.</title>
        <authorList>
            <person name="Kang H."/>
            <person name="Kim H."/>
            <person name="Joh K."/>
        </authorList>
    </citation>
    <scope>NUCLEOTIDE SEQUENCE [LARGE SCALE GENOMIC DNA]</scope>
    <source>
        <strain evidence="1 2">HMF7056</strain>
    </source>
</reference>
<dbReference type="AlphaFoldDB" id="A0A7K1XVE2"/>
<sequence>MNEPIIDRDYLLRKMPVKGGWTYIEITEIAPDKRAWFNHVKVNGTIDGFGLVNKSLMPMSNGHLFLPVKAEIRKAINKEAGETVRLVLYAAGNPASDSGQEFLLCLQDEPEALKKFNKLSAEAKKTMTDWISAAKNDDHRVARIAESIDRLLIGK</sequence>
<protein>
    <submittedName>
        <fullName evidence="1">DUF1905 domain-containing protein</fullName>
    </submittedName>
</protein>
<accession>A0A7K1XVE2</accession>
<dbReference type="InterPro" id="IPR015018">
    <property type="entry name" value="DUF1905"/>
</dbReference>
<dbReference type="EMBL" id="WVHS01000001">
    <property type="protein sequence ID" value="MXV14768.1"/>
    <property type="molecule type" value="Genomic_DNA"/>
</dbReference>
<organism evidence="1 2">
    <name type="scientific">Hufsiella ginkgonis</name>
    <dbReference type="NCBI Taxonomy" id="2695274"/>
    <lineage>
        <taxon>Bacteria</taxon>
        <taxon>Pseudomonadati</taxon>
        <taxon>Bacteroidota</taxon>
        <taxon>Sphingobacteriia</taxon>
        <taxon>Sphingobacteriales</taxon>
        <taxon>Sphingobacteriaceae</taxon>
        <taxon>Hufsiella</taxon>
    </lineage>
</organism>
<dbReference type="Proteomes" id="UP000451233">
    <property type="component" value="Unassembled WGS sequence"/>
</dbReference>
<proteinExistence type="predicted"/>
<keyword evidence="2" id="KW-1185">Reference proteome</keyword>
<evidence type="ECO:0000313" key="2">
    <source>
        <dbReference type="Proteomes" id="UP000451233"/>
    </source>
</evidence>
<name>A0A7K1XVE2_9SPHI</name>
<dbReference type="Gene3D" id="2.40.30.100">
    <property type="entry name" value="AF2212/PG0164-like"/>
    <property type="match status" value="1"/>
</dbReference>
<comment type="caution">
    <text evidence="1">The sequence shown here is derived from an EMBL/GenBank/DDBJ whole genome shotgun (WGS) entry which is preliminary data.</text>
</comment>
<dbReference type="SUPFAM" id="SSF141694">
    <property type="entry name" value="AF2212/PG0164-like"/>
    <property type="match status" value="1"/>
</dbReference>
<dbReference type="Pfam" id="PF13376">
    <property type="entry name" value="OmdA"/>
    <property type="match status" value="1"/>
</dbReference>
<evidence type="ECO:0000313" key="1">
    <source>
        <dbReference type="EMBL" id="MXV14768.1"/>
    </source>
</evidence>